<dbReference type="Proteomes" id="UP000182229">
    <property type="component" value="Unassembled WGS sequence"/>
</dbReference>
<keyword evidence="3" id="KW-1185">Reference proteome</keyword>
<gene>
    <name evidence="2" type="ORF">BON30_37855</name>
</gene>
<dbReference type="STRING" id="83449.BON30_37855"/>
<evidence type="ECO:0000313" key="2">
    <source>
        <dbReference type="EMBL" id="OJH35319.1"/>
    </source>
</evidence>
<reference evidence="3" key="1">
    <citation type="submission" date="2016-11" db="EMBL/GenBank/DDBJ databases">
        <authorList>
            <person name="Shukria A."/>
            <person name="Stevens D.C."/>
        </authorList>
    </citation>
    <scope>NUCLEOTIDE SEQUENCE [LARGE SCALE GENOMIC DNA]</scope>
    <source>
        <strain evidence="3">Cbfe23</strain>
    </source>
</reference>
<proteinExistence type="predicted"/>
<feature type="signal peptide" evidence="1">
    <location>
        <begin position="1"/>
        <end position="28"/>
    </location>
</feature>
<accession>A0A1L9AZ80</accession>
<dbReference type="EMBL" id="MPIN01000014">
    <property type="protein sequence ID" value="OJH35319.1"/>
    <property type="molecule type" value="Genomic_DNA"/>
</dbReference>
<evidence type="ECO:0000313" key="3">
    <source>
        <dbReference type="Proteomes" id="UP000182229"/>
    </source>
</evidence>
<sequence length="144" mass="14861">MIHPGALESSPMKTLRLSLMVVCTLSLAACGGSESNAEVEPSEVAPEAAEQPGVHAMVTCYAYLLDGTNLSGPTLNPFPVTGSVGQCINLPAASDNLTSSFRLANCGAFFFDGSNCTGASFAAPTSSLTMPPGFDNVTTSLRFY</sequence>
<protein>
    <recommendedName>
        <fullName evidence="4">Lipoprotein</fullName>
    </recommendedName>
</protein>
<evidence type="ECO:0000256" key="1">
    <source>
        <dbReference type="SAM" id="SignalP"/>
    </source>
</evidence>
<feature type="chain" id="PRO_5012882963" description="Lipoprotein" evidence="1">
    <location>
        <begin position="29"/>
        <end position="144"/>
    </location>
</feature>
<name>A0A1L9AZ80_9BACT</name>
<comment type="caution">
    <text evidence="2">The sequence shown here is derived from an EMBL/GenBank/DDBJ whole genome shotgun (WGS) entry which is preliminary data.</text>
</comment>
<evidence type="ECO:0008006" key="4">
    <source>
        <dbReference type="Google" id="ProtNLM"/>
    </source>
</evidence>
<organism evidence="2 3">
    <name type="scientific">Cystobacter ferrugineus</name>
    <dbReference type="NCBI Taxonomy" id="83449"/>
    <lineage>
        <taxon>Bacteria</taxon>
        <taxon>Pseudomonadati</taxon>
        <taxon>Myxococcota</taxon>
        <taxon>Myxococcia</taxon>
        <taxon>Myxococcales</taxon>
        <taxon>Cystobacterineae</taxon>
        <taxon>Archangiaceae</taxon>
        <taxon>Cystobacter</taxon>
    </lineage>
</organism>
<keyword evidence="1" id="KW-0732">Signal</keyword>
<dbReference type="AlphaFoldDB" id="A0A1L9AZ80"/>
<reference evidence="2 3" key="2">
    <citation type="submission" date="2016-12" db="EMBL/GenBank/DDBJ databases">
        <title>Draft Genome Sequence of Cystobacter ferrugineus Strain Cbfe23.</title>
        <authorList>
            <person name="Akbar S."/>
            <person name="Dowd S.E."/>
            <person name="Stevens D.C."/>
        </authorList>
    </citation>
    <scope>NUCLEOTIDE SEQUENCE [LARGE SCALE GENOMIC DNA]</scope>
    <source>
        <strain evidence="2 3">Cbfe23</strain>
    </source>
</reference>